<protein>
    <recommendedName>
        <fullName evidence="2">DUF3631 domain-containing protein</fullName>
    </recommendedName>
</protein>
<feature type="region of interest" description="Disordered" evidence="1">
    <location>
        <begin position="351"/>
        <end position="446"/>
    </location>
</feature>
<sequence length="446" mass="48803">MSRPGHEILDELEQTFRRFTIQQAPQDYEALALWSLYTHAAASFDYAPRLVLTSAEKRSGKSRTMEIAAALTHNPMMTASVTPAALYRSIPNDGGTLTVFADEADTIYGKNASSETAEALRGFINAGFRRGFPTMRCEGPSNIVTAYYTFSPVCIAAIGHLPDTVVDRAVNIRLRRRKASETVDSYRLRTDEPGLLDLAAAATEWAIEHADEITAHTPIDVPVDDRAADLWEPLITVADIAGGSWPDRARDAARHHTGAEADDEDESTGIELLRDTKEVLELHHGDRIGSSSLVELLRGKDESRWADEDLKPRRLAMTLKEFGIRPTRMPSGSGRGYWISNFEDAFDRYLTPSIAPIPPTPSPQATEATDLQDDQGEQSSHISVTSPPSVTSSDRPTENRQSHPRRSRPESVASVTSSRGVDGEEGEQHLGPQLFDAGFGHGGDAA</sequence>
<feature type="compositionally biased region" description="Basic and acidic residues" evidence="1">
    <location>
        <begin position="247"/>
        <end position="259"/>
    </location>
</feature>
<feature type="region of interest" description="Disordered" evidence="1">
    <location>
        <begin position="246"/>
        <end position="269"/>
    </location>
</feature>
<feature type="domain" description="DUF3631" evidence="2">
    <location>
        <begin position="173"/>
        <end position="349"/>
    </location>
</feature>
<evidence type="ECO:0000313" key="3">
    <source>
        <dbReference type="EMBL" id="MBP2408268.1"/>
    </source>
</evidence>
<evidence type="ECO:0000256" key="1">
    <source>
        <dbReference type="SAM" id="MobiDB-lite"/>
    </source>
</evidence>
<accession>A0ABS4YK22</accession>
<proteinExistence type="predicted"/>
<dbReference type="Proteomes" id="UP000698222">
    <property type="component" value="Unassembled WGS sequence"/>
</dbReference>
<reference evidence="3 4" key="1">
    <citation type="submission" date="2021-03" db="EMBL/GenBank/DDBJ databases">
        <title>Sequencing the genomes of 1000 actinobacteria strains.</title>
        <authorList>
            <person name="Klenk H.-P."/>
        </authorList>
    </citation>
    <scope>NUCLEOTIDE SEQUENCE [LARGE SCALE GENOMIC DNA]</scope>
    <source>
        <strain evidence="3 4">DSM 14564</strain>
    </source>
</reference>
<evidence type="ECO:0000259" key="2">
    <source>
        <dbReference type="Pfam" id="PF12307"/>
    </source>
</evidence>
<gene>
    <name evidence="3" type="ORF">JOF44_001171</name>
</gene>
<feature type="compositionally biased region" description="Low complexity" evidence="1">
    <location>
        <begin position="379"/>
        <end position="393"/>
    </location>
</feature>
<dbReference type="InterPro" id="IPR022081">
    <property type="entry name" value="DUF3631"/>
</dbReference>
<comment type="caution">
    <text evidence="3">The sequence shown here is derived from an EMBL/GenBank/DDBJ whole genome shotgun (WGS) entry which is preliminary data.</text>
</comment>
<dbReference type="Pfam" id="PF12307">
    <property type="entry name" value="DUF3631"/>
    <property type="match status" value="1"/>
</dbReference>
<organism evidence="3 4">
    <name type="scientific">Brachybacterium fresconis</name>
    <dbReference type="NCBI Taxonomy" id="173363"/>
    <lineage>
        <taxon>Bacteria</taxon>
        <taxon>Bacillati</taxon>
        <taxon>Actinomycetota</taxon>
        <taxon>Actinomycetes</taxon>
        <taxon>Micrococcales</taxon>
        <taxon>Dermabacteraceae</taxon>
        <taxon>Brachybacterium</taxon>
    </lineage>
</organism>
<evidence type="ECO:0000313" key="4">
    <source>
        <dbReference type="Proteomes" id="UP000698222"/>
    </source>
</evidence>
<dbReference type="RefSeq" id="WP_209888535.1">
    <property type="nucleotide sequence ID" value="NZ_BAAAJV010000024.1"/>
</dbReference>
<keyword evidence="4" id="KW-1185">Reference proteome</keyword>
<dbReference type="EMBL" id="JAGIOC010000001">
    <property type="protein sequence ID" value="MBP2408268.1"/>
    <property type="molecule type" value="Genomic_DNA"/>
</dbReference>
<name>A0ABS4YK22_9MICO</name>